<name>A0AA40FRX3_9HYME</name>
<sequence length="153" mass="17093">MSVDQIDPRTCLTLVFDPWLTSRERRYNTEKARRDDDSTSERFIAVGRSIDLGGRVATVYQRGKNAAQCAATGSPSSPLTESTDNEVCLEQRLGEHRRALQAVGILAAKWQRSLLSRKCTQFGAAGPKPEEDDGKLFTIIASRARNHRREDKS</sequence>
<comment type="caution">
    <text evidence="1">The sequence shown here is derived from an EMBL/GenBank/DDBJ whole genome shotgun (WGS) entry which is preliminary data.</text>
</comment>
<organism evidence="1 2">
    <name type="scientific">Melipona bicolor</name>
    <dbReference type="NCBI Taxonomy" id="60889"/>
    <lineage>
        <taxon>Eukaryota</taxon>
        <taxon>Metazoa</taxon>
        <taxon>Ecdysozoa</taxon>
        <taxon>Arthropoda</taxon>
        <taxon>Hexapoda</taxon>
        <taxon>Insecta</taxon>
        <taxon>Pterygota</taxon>
        <taxon>Neoptera</taxon>
        <taxon>Endopterygota</taxon>
        <taxon>Hymenoptera</taxon>
        <taxon>Apocrita</taxon>
        <taxon>Aculeata</taxon>
        <taxon>Apoidea</taxon>
        <taxon>Anthophila</taxon>
        <taxon>Apidae</taxon>
        <taxon>Melipona</taxon>
    </lineage>
</organism>
<evidence type="ECO:0000313" key="2">
    <source>
        <dbReference type="Proteomes" id="UP001177670"/>
    </source>
</evidence>
<accession>A0AA40FRX3</accession>
<protein>
    <submittedName>
        <fullName evidence="1">Uncharacterized protein</fullName>
    </submittedName>
</protein>
<gene>
    <name evidence="1" type="ORF">K0M31_006922</name>
</gene>
<dbReference type="EMBL" id="JAHYIQ010000019">
    <property type="protein sequence ID" value="KAK1123892.1"/>
    <property type="molecule type" value="Genomic_DNA"/>
</dbReference>
<proteinExistence type="predicted"/>
<reference evidence="1" key="1">
    <citation type="submission" date="2021-10" db="EMBL/GenBank/DDBJ databases">
        <title>Melipona bicolor Genome sequencing and assembly.</title>
        <authorList>
            <person name="Araujo N.S."/>
            <person name="Arias M.C."/>
        </authorList>
    </citation>
    <scope>NUCLEOTIDE SEQUENCE</scope>
    <source>
        <strain evidence="1">USP_2M_L1-L4_2017</strain>
        <tissue evidence="1">Whole body</tissue>
    </source>
</reference>
<dbReference type="AlphaFoldDB" id="A0AA40FRX3"/>
<dbReference type="Proteomes" id="UP001177670">
    <property type="component" value="Unassembled WGS sequence"/>
</dbReference>
<keyword evidence="2" id="KW-1185">Reference proteome</keyword>
<evidence type="ECO:0000313" key="1">
    <source>
        <dbReference type="EMBL" id="KAK1123892.1"/>
    </source>
</evidence>